<dbReference type="Proteomes" id="UP000269396">
    <property type="component" value="Unassembled WGS sequence"/>
</dbReference>
<organism evidence="1 2">
    <name type="scientific">Schistosoma mattheei</name>
    <dbReference type="NCBI Taxonomy" id="31246"/>
    <lineage>
        <taxon>Eukaryota</taxon>
        <taxon>Metazoa</taxon>
        <taxon>Spiralia</taxon>
        <taxon>Lophotrochozoa</taxon>
        <taxon>Platyhelminthes</taxon>
        <taxon>Trematoda</taxon>
        <taxon>Digenea</taxon>
        <taxon>Strigeidida</taxon>
        <taxon>Schistosomatoidea</taxon>
        <taxon>Schistosomatidae</taxon>
        <taxon>Schistosoma</taxon>
    </lineage>
</organism>
<proteinExistence type="predicted"/>
<evidence type="ECO:0000313" key="1">
    <source>
        <dbReference type="EMBL" id="VDP84083.1"/>
    </source>
</evidence>
<keyword evidence="2" id="KW-1185">Reference proteome</keyword>
<sequence>MCTISWPPSISLSNRIINKNNDGSLILQNDSFIPKALSDQQDFRIPTSIINDQKVVQNPSSICLATNNISVTISPALPNLITSSAFCCPTRFIPESVKTAVSNRVSYCFTPYFLLFDCHLFYFDYMITDVVQ</sequence>
<dbReference type="STRING" id="31246.A0A183Q3A0"/>
<gene>
    <name evidence="1" type="ORF">SMTD_LOCUS21086</name>
</gene>
<reference evidence="1 2" key="1">
    <citation type="submission" date="2018-11" db="EMBL/GenBank/DDBJ databases">
        <authorList>
            <consortium name="Pathogen Informatics"/>
        </authorList>
    </citation>
    <scope>NUCLEOTIDE SEQUENCE [LARGE SCALE GENOMIC DNA]</scope>
    <source>
        <strain>Denwood</strain>
        <strain evidence="2">Zambia</strain>
    </source>
</reference>
<dbReference type="AlphaFoldDB" id="A0A183Q3A0"/>
<protein>
    <submittedName>
        <fullName evidence="1">Uncharacterized protein</fullName>
    </submittedName>
</protein>
<name>A0A183Q3A0_9TREM</name>
<evidence type="ECO:0000313" key="2">
    <source>
        <dbReference type="Proteomes" id="UP000269396"/>
    </source>
</evidence>
<dbReference type="EMBL" id="UZAL01046237">
    <property type="protein sequence ID" value="VDP84083.1"/>
    <property type="molecule type" value="Genomic_DNA"/>
</dbReference>
<accession>A0A183Q3A0</accession>